<name>A0A5C3MZI0_9AGAM</name>
<dbReference type="Proteomes" id="UP000305948">
    <property type="component" value="Unassembled WGS sequence"/>
</dbReference>
<feature type="region of interest" description="Disordered" evidence="1">
    <location>
        <begin position="1"/>
        <end position="90"/>
    </location>
</feature>
<keyword evidence="3" id="KW-1185">Reference proteome</keyword>
<feature type="compositionally biased region" description="Polar residues" evidence="1">
    <location>
        <begin position="19"/>
        <end position="39"/>
    </location>
</feature>
<dbReference type="AlphaFoldDB" id="A0A5C3MZI0"/>
<reference evidence="2 3" key="1">
    <citation type="journal article" date="2019" name="Nat. Ecol. Evol.">
        <title>Megaphylogeny resolves global patterns of mushroom evolution.</title>
        <authorList>
            <person name="Varga T."/>
            <person name="Krizsan K."/>
            <person name="Foldi C."/>
            <person name="Dima B."/>
            <person name="Sanchez-Garcia M."/>
            <person name="Sanchez-Ramirez S."/>
            <person name="Szollosi G.J."/>
            <person name="Szarkandi J.G."/>
            <person name="Papp V."/>
            <person name="Albert L."/>
            <person name="Andreopoulos W."/>
            <person name="Angelini C."/>
            <person name="Antonin V."/>
            <person name="Barry K.W."/>
            <person name="Bougher N.L."/>
            <person name="Buchanan P."/>
            <person name="Buyck B."/>
            <person name="Bense V."/>
            <person name="Catcheside P."/>
            <person name="Chovatia M."/>
            <person name="Cooper J."/>
            <person name="Damon W."/>
            <person name="Desjardin D."/>
            <person name="Finy P."/>
            <person name="Geml J."/>
            <person name="Haridas S."/>
            <person name="Hughes K."/>
            <person name="Justo A."/>
            <person name="Karasinski D."/>
            <person name="Kautmanova I."/>
            <person name="Kiss B."/>
            <person name="Kocsube S."/>
            <person name="Kotiranta H."/>
            <person name="LaButti K.M."/>
            <person name="Lechner B.E."/>
            <person name="Liimatainen K."/>
            <person name="Lipzen A."/>
            <person name="Lukacs Z."/>
            <person name="Mihaltcheva S."/>
            <person name="Morgado L.N."/>
            <person name="Niskanen T."/>
            <person name="Noordeloos M.E."/>
            <person name="Ohm R.A."/>
            <person name="Ortiz-Santana B."/>
            <person name="Ovrebo C."/>
            <person name="Racz N."/>
            <person name="Riley R."/>
            <person name="Savchenko A."/>
            <person name="Shiryaev A."/>
            <person name="Soop K."/>
            <person name="Spirin V."/>
            <person name="Szebenyi C."/>
            <person name="Tomsovsky M."/>
            <person name="Tulloss R.E."/>
            <person name="Uehling J."/>
            <person name="Grigoriev I.V."/>
            <person name="Vagvolgyi C."/>
            <person name="Papp T."/>
            <person name="Martin F.M."/>
            <person name="Miettinen O."/>
            <person name="Hibbett D.S."/>
            <person name="Nagy L.G."/>
        </authorList>
    </citation>
    <scope>NUCLEOTIDE SEQUENCE [LARGE SCALE GENOMIC DNA]</scope>
    <source>
        <strain evidence="2 3">OMC1185</strain>
    </source>
</reference>
<evidence type="ECO:0000256" key="1">
    <source>
        <dbReference type="SAM" id="MobiDB-lite"/>
    </source>
</evidence>
<dbReference type="EMBL" id="ML213513">
    <property type="protein sequence ID" value="TFK50447.1"/>
    <property type="molecule type" value="Genomic_DNA"/>
</dbReference>
<protein>
    <submittedName>
        <fullName evidence="2">Uncharacterized protein</fullName>
    </submittedName>
</protein>
<gene>
    <name evidence="2" type="ORF">OE88DRAFT_1645506</name>
</gene>
<feature type="compositionally biased region" description="Basic and acidic residues" evidence="1">
    <location>
        <begin position="160"/>
        <end position="175"/>
    </location>
</feature>
<feature type="compositionally biased region" description="Basic and acidic residues" evidence="1">
    <location>
        <begin position="40"/>
        <end position="49"/>
    </location>
</feature>
<organism evidence="2 3">
    <name type="scientific">Heliocybe sulcata</name>
    <dbReference type="NCBI Taxonomy" id="5364"/>
    <lineage>
        <taxon>Eukaryota</taxon>
        <taxon>Fungi</taxon>
        <taxon>Dikarya</taxon>
        <taxon>Basidiomycota</taxon>
        <taxon>Agaricomycotina</taxon>
        <taxon>Agaricomycetes</taxon>
        <taxon>Gloeophyllales</taxon>
        <taxon>Gloeophyllaceae</taxon>
        <taxon>Heliocybe</taxon>
    </lineage>
</organism>
<accession>A0A5C3MZI0</accession>
<proteinExistence type="predicted"/>
<evidence type="ECO:0000313" key="3">
    <source>
        <dbReference type="Proteomes" id="UP000305948"/>
    </source>
</evidence>
<sequence length="225" mass="24048">MAARSGATKGIVNVRRESMNNAKSNSGVWRTQTSNNGNREQQHSDERQQTVDAVGAYQKERGNAHSATSKSADGPCGGRAGARKAHTASELTRNLMDSTCKGTAEAAQHRRATPPLSGGYCHTAVMAEMSTRTHRDAADTLTLAQSVGICANSLEMRFRRPEPRRGVSPKEEVGRAGDASHGGSQNLMMEVVIDAYEHPEHAPRRAAEAMMGMTGGTLSGMVDLE</sequence>
<feature type="region of interest" description="Disordered" evidence="1">
    <location>
        <begin position="160"/>
        <end position="184"/>
    </location>
</feature>
<evidence type="ECO:0000313" key="2">
    <source>
        <dbReference type="EMBL" id="TFK50447.1"/>
    </source>
</evidence>